<dbReference type="AlphaFoldDB" id="A0A373FR56"/>
<dbReference type="OrthoDB" id="8796762at2"/>
<comment type="caution">
    <text evidence="1">The sequence shown here is derived from an EMBL/GenBank/DDBJ whole genome shotgun (WGS) entry which is preliminary data.</text>
</comment>
<keyword evidence="2" id="KW-1185">Reference proteome</keyword>
<sequence>MSTLTAQAQAVIDTAALHLLQPESQLSVQHYRQLWQSAQMQGDRHTLHCLRQQVVLAGRELQQRQRTQHSRTLWLDLLSLRCSMVIPRMRF</sequence>
<accession>A0A373FR56</accession>
<reference evidence="1 2" key="1">
    <citation type="submission" date="2018-08" db="EMBL/GenBank/DDBJ databases">
        <title>Comamonas testosteroni strain SWCO2.</title>
        <authorList>
            <person name="Jiang N."/>
            <person name="Zhang X.Z."/>
        </authorList>
    </citation>
    <scope>NUCLEOTIDE SEQUENCE [LARGE SCALE GENOMIC DNA]</scope>
    <source>
        <strain evidence="1 2">SWCO2</strain>
    </source>
</reference>
<evidence type="ECO:0000313" key="2">
    <source>
        <dbReference type="Proteomes" id="UP000261948"/>
    </source>
</evidence>
<gene>
    <name evidence="1" type="ORF">DZC30_02245</name>
</gene>
<dbReference type="Proteomes" id="UP000261948">
    <property type="component" value="Unassembled WGS sequence"/>
</dbReference>
<evidence type="ECO:0000313" key="1">
    <source>
        <dbReference type="EMBL" id="RGE46616.1"/>
    </source>
</evidence>
<dbReference type="EMBL" id="QURR01000002">
    <property type="protein sequence ID" value="RGE46616.1"/>
    <property type="molecule type" value="Genomic_DNA"/>
</dbReference>
<organism evidence="1 2">
    <name type="scientific">Comamonas testosteroni</name>
    <name type="common">Pseudomonas testosteroni</name>
    <dbReference type="NCBI Taxonomy" id="285"/>
    <lineage>
        <taxon>Bacteria</taxon>
        <taxon>Pseudomonadati</taxon>
        <taxon>Pseudomonadota</taxon>
        <taxon>Betaproteobacteria</taxon>
        <taxon>Burkholderiales</taxon>
        <taxon>Comamonadaceae</taxon>
        <taxon>Comamonas</taxon>
    </lineage>
</organism>
<proteinExistence type="predicted"/>
<protein>
    <submittedName>
        <fullName evidence="1">Uncharacterized protein</fullName>
    </submittedName>
</protein>
<name>A0A373FR56_COMTE</name>